<dbReference type="GO" id="GO:0016846">
    <property type="term" value="F:carbon-sulfur lyase activity"/>
    <property type="evidence" value="ECO:0007669"/>
    <property type="project" value="UniProtKB-UniRule"/>
</dbReference>
<dbReference type="EMBL" id="LJFO01000004">
    <property type="protein sequence ID" value="KPG13145.1"/>
    <property type="molecule type" value="Genomic_DNA"/>
</dbReference>
<comment type="function">
    <text evidence="3">Probably catalyzes the conversion of hercynylcysteine sulfoxide to ergothioneine.</text>
</comment>
<dbReference type="Gene3D" id="3.90.1150.10">
    <property type="entry name" value="Aspartate Aminotransferase, domain 1"/>
    <property type="match status" value="1"/>
</dbReference>
<evidence type="ECO:0000313" key="8">
    <source>
        <dbReference type="Proteomes" id="UP000037962"/>
    </source>
</evidence>
<reference evidence="7 8" key="1">
    <citation type="submission" date="2015-09" db="EMBL/GenBank/DDBJ databases">
        <title>Genome Sequences of Mycobacterium immunogenum Isolates, Recuperated from a Chloraminated Drinking Water Distribution System Simulator Subjected to Episodes of Nitrification.</title>
        <authorList>
            <person name="Gomez-Alvarez V."/>
            <person name="Revetta R.P."/>
        </authorList>
    </citation>
    <scope>NUCLEOTIDE SEQUENCE [LARGE SCALE GENOMIC DNA]</scope>
    <source>
        <strain evidence="5 7">H008</strain>
        <strain evidence="6 8">H076</strain>
    </source>
</reference>
<dbReference type="EMBL" id="LJFS01000030">
    <property type="protein sequence ID" value="KPG29371.1"/>
    <property type="molecule type" value="Genomic_DNA"/>
</dbReference>
<organism evidence="5 7">
    <name type="scientific">Mycobacteroides immunogenum</name>
    <dbReference type="NCBI Taxonomy" id="83262"/>
    <lineage>
        <taxon>Bacteria</taxon>
        <taxon>Bacillati</taxon>
        <taxon>Actinomycetota</taxon>
        <taxon>Actinomycetes</taxon>
        <taxon>Mycobacteriales</taxon>
        <taxon>Mycobacteriaceae</taxon>
        <taxon>Mycobacteroides</taxon>
    </lineage>
</organism>
<dbReference type="Proteomes" id="UP000037843">
    <property type="component" value="Unassembled WGS sequence"/>
</dbReference>
<dbReference type="InterPro" id="IPR015421">
    <property type="entry name" value="PyrdxlP-dep_Trfase_major"/>
</dbReference>
<gene>
    <name evidence="3" type="primary">egtE</name>
    <name evidence="5" type="ORF">AN908_10185</name>
    <name evidence="6" type="ORF">AN912_20315</name>
</gene>
<dbReference type="Proteomes" id="UP000037962">
    <property type="component" value="Unassembled WGS sequence"/>
</dbReference>
<dbReference type="SUPFAM" id="SSF53383">
    <property type="entry name" value="PLP-dependent transferases"/>
    <property type="match status" value="1"/>
</dbReference>
<evidence type="ECO:0000313" key="7">
    <source>
        <dbReference type="Proteomes" id="UP000037843"/>
    </source>
</evidence>
<dbReference type="AlphaFoldDB" id="A0A7V8RXC7"/>
<dbReference type="InterPro" id="IPR015424">
    <property type="entry name" value="PyrdxlP-dep_Trfase"/>
</dbReference>
<evidence type="ECO:0000259" key="4">
    <source>
        <dbReference type="Pfam" id="PF00266"/>
    </source>
</evidence>
<dbReference type="GeneID" id="45762752"/>
<sequence>MSLRDQWRQARPPVLGVHLDSAACSRQSVETIRAVAQHAEHEAQIGGYVAQEAAAPVLDAGRAAVRQLTGMAEAQVQFTTGAADALRTLLQGWPAGAGRTIACLPGEFGPNLMIMHHFGFTPAWLPVDGDGRADIEGIEAFLRREKVDLVHFTVVGSHRGTVQPAAQVVALARAAGVPIVVDAAQALGHIDCTHGADAMYAPSRKWLAGPRGVGVLAVNPALAHVIPQWAGHVEAHVAGWVGLSVAVGQHLAAGPAQVQAALVERGRSARKILGDLKDWRVVESVDEPSAITTLEPLDDVDVVAVRARLIEEHAIVTTGAETIRAPFEMTKPVLRVSPHVDGTDEELELVAQALGALSLNAS</sequence>
<comment type="catalytic activity">
    <reaction evidence="3">
        <text>S-(hercyn-2-yl)-L-cysteine S-oxide + AH2 + H(+) = ergothioneine + pyruvate + A + NH4(+)</text>
        <dbReference type="Rhea" id="RHEA:42688"/>
        <dbReference type="ChEBI" id="CHEBI:13193"/>
        <dbReference type="ChEBI" id="CHEBI:15361"/>
        <dbReference type="ChEBI" id="CHEBI:15378"/>
        <dbReference type="ChEBI" id="CHEBI:17499"/>
        <dbReference type="ChEBI" id="CHEBI:28938"/>
        <dbReference type="ChEBI" id="CHEBI:82706"/>
        <dbReference type="ChEBI" id="CHEBI:134344"/>
    </reaction>
</comment>
<evidence type="ECO:0000256" key="2">
    <source>
        <dbReference type="ARBA" id="ARBA00022898"/>
    </source>
</evidence>
<dbReference type="UniPathway" id="UPA01014"/>
<feature type="domain" description="Aminotransferase class V" evidence="4">
    <location>
        <begin position="17"/>
        <end position="348"/>
    </location>
</feature>
<keyword evidence="2 3" id="KW-0663">Pyridoxal phosphate</keyword>
<dbReference type="Pfam" id="PF00266">
    <property type="entry name" value="Aminotran_5"/>
    <property type="match status" value="1"/>
</dbReference>
<feature type="modified residue" description="N6-(pyridoxal phosphate)lysine" evidence="3">
    <location>
        <position position="205"/>
    </location>
</feature>
<accession>A0A7V8RXC7</accession>
<comment type="pathway">
    <text evidence="3">Amino-acid biosynthesis; ergothioneine biosynthesis.</text>
</comment>
<comment type="caution">
    <text evidence="5">The sequence shown here is derived from an EMBL/GenBank/DDBJ whole genome shotgun (WGS) entry which is preliminary data.</text>
</comment>
<dbReference type="RefSeq" id="WP_043078458.1">
    <property type="nucleotide sequence ID" value="NZ_CP011530.1"/>
</dbReference>
<dbReference type="Gene3D" id="3.40.640.10">
    <property type="entry name" value="Type I PLP-dependent aspartate aminotransferase-like (Major domain)"/>
    <property type="match status" value="1"/>
</dbReference>
<dbReference type="InterPro" id="IPR000192">
    <property type="entry name" value="Aminotrans_V_dom"/>
</dbReference>
<keyword evidence="8" id="KW-1185">Reference proteome</keyword>
<dbReference type="HAMAP" id="MF_02038">
    <property type="entry name" value="EgtE"/>
    <property type="match status" value="1"/>
</dbReference>
<comment type="cofactor">
    <cofactor evidence="1 3">
        <name>pyridoxal 5'-phosphate</name>
        <dbReference type="ChEBI" id="CHEBI:597326"/>
    </cofactor>
</comment>
<comment type="similarity">
    <text evidence="3">Belongs to the class-V pyridoxal-phosphate-dependent aminotransferase family. EgtE subfamily.</text>
</comment>
<protein>
    <recommendedName>
        <fullName evidence="3">Probable hercynylcysteine sulfoxide lyase</fullName>
        <ecNumber evidence="3">4.4.-.-</ecNumber>
    </recommendedName>
</protein>
<evidence type="ECO:0000256" key="1">
    <source>
        <dbReference type="ARBA" id="ARBA00001933"/>
    </source>
</evidence>
<dbReference type="KEGG" id="miz:BAB75_02385"/>
<proteinExistence type="inferred from homology"/>
<keyword evidence="3" id="KW-0456">Lyase</keyword>
<dbReference type="NCBIfam" id="TIGR04343">
    <property type="entry name" value="egtE_PLP_lyase"/>
    <property type="match status" value="1"/>
</dbReference>
<evidence type="ECO:0000313" key="6">
    <source>
        <dbReference type="EMBL" id="KPG29371.1"/>
    </source>
</evidence>
<dbReference type="OrthoDB" id="9808002at2"/>
<evidence type="ECO:0000256" key="3">
    <source>
        <dbReference type="HAMAP-Rule" id="MF_02038"/>
    </source>
</evidence>
<dbReference type="PANTHER" id="PTHR43586:SF8">
    <property type="entry name" value="CYSTEINE DESULFURASE 1, CHLOROPLASTIC"/>
    <property type="match status" value="1"/>
</dbReference>
<dbReference type="EC" id="4.4.-.-" evidence="3"/>
<dbReference type="PANTHER" id="PTHR43586">
    <property type="entry name" value="CYSTEINE DESULFURASE"/>
    <property type="match status" value="1"/>
</dbReference>
<name>A0A7V8RXC7_9MYCO</name>
<dbReference type="InterPro" id="IPR027563">
    <property type="entry name" value="EgtE"/>
</dbReference>
<evidence type="ECO:0000313" key="5">
    <source>
        <dbReference type="EMBL" id="KPG13145.1"/>
    </source>
</evidence>
<dbReference type="InterPro" id="IPR015422">
    <property type="entry name" value="PyrdxlP-dep_Trfase_small"/>
</dbReference>
<dbReference type="GO" id="GO:0052699">
    <property type="term" value="P:ergothioneine biosynthetic process"/>
    <property type="evidence" value="ECO:0007669"/>
    <property type="project" value="UniProtKB-UniRule"/>
</dbReference>